<organism evidence="1">
    <name type="scientific">Hexamita inflata</name>
    <dbReference type="NCBI Taxonomy" id="28002"/>
    <lineage>
        <taxon>Eukaryota</taxon>
        <taxon>Metamonada</taxon>
        <taxon>Diplomonadida</taxon>
        <taxon>Hexamitidae</taxon>
        <taxon>Hexamitinae</taxon>
        <taxon>Hexamita</taxon>
    </lineage>
</organism>
<keyword evidence="4" id="KW-1185">Reference proteome</keyword>
<sequence length="129" mass="14732">MSCVIEVCNLPPYFTKQQVDQSLQNFKDKIVYSQMFGVKKETGTRTAQFTFADEQTATEAIILANTLFFLQIINIHLSLKPIKFCKTNKQNAVNLPNELQYDQAETLFGNFGKVLSINYDQGKREAIIQ</sequence>
<dbReference type="InterPro" id="IPR035979">
    <property type="entry name" value="RBD_domain_sf"/>
</dbReference>
<dbReference type="AlphaFoldDB" id="A0AA86Q4T8"/>
<dbReference type="GO" id="GO:0003676">
    <property type="term" value="F:nucleic acid binding"/>
    <property type="evidence" value="ECO:0007669"/>
    <property type="project" value="InterPro"/>
</dbReference>
<protein>
    <submittedName>
        <fullName evidence="1">RNA-binding domain superfamily</fullName>
    </submittedName>
    <submittedName>
        <fullName evidence="2">RNA-binding_domain superfamily</fullName>
    </submittedName>
</protein>
<dbReference type="EMBL" id="CATOUU010000812">
    <property type="protein sequence ID" value="CAI9950526.1"/>
    <property type="molecule type" value="Genomic_DNA"/>
</dbReference>
<accession>A0AA86Q4T8</accession>
<gene>
    <name evidence="2" type="ORF">HINF_LOCUS34836</name>
    <name evidence="1" type="ORF">HINF_LOCUS38171</name>
    <name evidence="3" type="ORF">HINF_LOCUS50751</name>
</gene>
<dbReference type="Proteomes" id="UP001642409">
    <property type="component" value="Unassembled WGS sequence"/>
</dbReference>
<evidence type="ECO:0000313" key="3">
    <source>
        <dbReference type="EMBL" id="CAL6063186.1"/>
    </source>
</evidence>
<evidence type="ECO:0000313" key="2">
    <source>
        <dbReference type="EMBL" id="CAL6033156.1"/>
    </source>
</evidence>
<evidence type="ECO:0000313" key="1">
    <source>
        <dbReference type="EMBL" id="CAI9950526.1"/>
    </source>
</evidence>
<evidence type="ECO:0000313" key="4">
    <source>
        <dbReference type="Proteomes" id="UP001642409"/>
    </source>
</evidence>
<reference evidence="1" key="1">
    <citation type="submission" date="2023-06" db="EMBL/GenBank/DDBJ databases">
        <authorList>
            <person name="Kurt Z."/>
        </authorList>
    </citation>
    <scope>NUCLEOTIDE SEQUENCE</scope>
</reference>
<dbReference type="EMBL" id="CAXDID020000124">
    <property type="protein sequence ID" value="CAL6033156.1"/>
    <property type="molecule type" value="Genomic_DNA"/>
</dbReference>
<name>A0AA86Q4T8_9EUKA</name>
<dbReference type="EMBL" id="CAXDID020000244">
    <property type="protein sequence ID" value="CAL6063186.1"/>
    <property type="molecule type" value="Genomic_DNA"/>
</dbReference>
<comment type="caution">
    <text evidence="1">The sequence shown here is derived from an EMBL/GenBank/DDBJ whole genome shotgun (WGS) entry which is preliminary data.</text>
</comment>
<dbReference type="SUPFAM" id="SSF54928">
    <property type="entry name" value="RNA-binding domain, RBD"/>
    <property type="match status" value="1"/>
</dbReference>
<proteinExistence type="predicted"/>
<reference evidence="2 4" key="2">
    <citation type="submission" date="2024-07" db="EMBL/GenBank/DDBJ databases">
        <authorList>
            <person name="Akdeniz Z."/>
        </authorList>
    </citation>
    <scope>NUCLEOTIDE SEQUENCE [LARGE SCALE GENOMIC DNA]</scope>
</reference>